<evidence type="ECO:0000256" key="7">
    <source>
        <dbReference type="SAM" id="Phobius"/>
    </source>
</evidence>
<comment type="subcellular location">
    <subcellularLocation>
        <location evidence="1">Membrane</location>
        <topology evidence="1">Multi-pass membrane protein</topology>
    </subcellularLocation>
</comment>
<evidence type="ECO:0000259" key="8">
    <source>
        <dbReference type="Pfam" id="PF20684"/>
    </source>
</evidence>
<dbReference type="GO" id="GO:0016020">
    <property type="term" value="C:membrane"/>
    <property type="evidence" value="ECO:0007669"/>
    <property type="project" value="UniProtKB-SubCell"/>
</dbReference>
<dbReference type="EMBL" id="QVQW01000083">
    <property type="protein sequence ID" value="RKU41052.1"/>
    <property type="molecule type" value="Genomic_DNA"/>
</dbReference>
<feature type="transmembrane region" description="Helical" evidence="7">
    <location>
        <begin position="100"/>
        <end position="126"/>
    </location>
</feature>
<feature type="region of interest" description="Disordered" evidence="6">
    <location>
        <begin position="367"/>
        <end position="412"/>
    </location>
</feature>
<dbReference type="InterPro" id="IPR052337">
    <property type="entry name" value="SAT4-like"/>
</dbReference>
<keyword evidence="2 7" id="KW-0812">Transmembrane</keyword>
<dbReference type="AlphaFoldDB" id="A0A420XZG1"/>
<dbReference type="OrthoDB" id="3934549at2759"/>
<dbReference type="Pfam" id="PF20684">
    <property type="entry name" value="Fung_rhodopsin"/>
    <property type="match status" value="1"/>
</dbReference>
<feature type="domain" description="Rhodopsin" evidence="8">
    <location>
        <begin position="44"/>
        <end position="278"/>
    </location>
</feature>
<keyword evidence="4 7" id="KW-0472">Membrane</keyword>
<proteinExistence type="inferred from homology"/>
<name>A0A420XZG1_9PEZI</name>
<organism evidence="9 10">
    <name type="scientific">Coniochaeta pulveracea</name>
    <dbReference type="NCBI Taxonomy" id="177199"/>
    <lineage>
        <taxon>Eukaryota</taxon>
        <taxon>Fungi</taxon>
        <taxon>Dikarya</taxon>
        <taxon>Ascomycota</taxon>
        <taxon>Pezizomycotina</taxon>
        <taxon>Sordariomycetes</taxon>
        <taxon>Sordariomycetidae</taxon>
        <taxon>Coniochaetales</taxon>
        <taxon>Coniochaetaceae</taxon>
        <taxon>Coniochaeta</taxon>
    </lineage>
</organism>
<evidence type="ECO:0000313" key="10">
    <source>
        <dbReference type="Proteomes" id="UP000275385"/>
    </source>
</evidence>
<comment type="caution">
    <text evidence="9">The sequence shown here is derived from an EMBL/GenBank/DDBJ whole genome shotgun (WGS) entry which is preliminary data.</text>
</comment>
<evidence type="ECO:0000313" key="9">
    <source>
        <dbReference type="EMBL" id="RKU41052.1"/>
    </source>
</evidence>
<comment type="similarity">
    <text evidence="5">Belongs to the SAT4 family.</text>
</comment>
<gene>
    <name evidence="9" type="ORF">DL546_000252</name>
</gene>
<evidence type="ECO:0000256" key="6">
    <source>
        <dbReference type="SAM" id="MobiDB-lite"/>
    </source>
</evidence>
<evidence type="ECO:0000256" key="4">
    <source>
        <dbReference type="ARBA" id="ARBA00023136"/>
    </source>
</evidence>
<feature type="transmembrane region" description="Helical" evidence="7">
    <location>
        <begin position="180"/>
        <end position="200"/>
    </location>
</feature>
<dbReference type="STRING" id="177199.A0A420XZG1"/>
<feature type="transmembrane region" description="Helical" evidence="7">
    <location>
        <begin position="220"/>
        <end position="242"/>
    </location>
</feature>
<feature type="transmembrane region" description="Helical" evidence="7">
    <location>
        <begin position="26"/>
        <end position="48"/>
    </location>
</feature>
<feature type="transmembrane region" description="Helical" evidence="7">
    <location>
        <begin position="60"/>
        <end position="80"/>
    </location>
</feature>
<protein>
    <recommendedName>
        <fullName evidence="8">Rhodopsin domain-containing protein</fullName>
    </recommendedName>
</protein>
<evidence type="ECO:0000256" key="2">
    <source>
        <dbReference type="ARBA" id="ARBA00022692"/>
    </source>
</evidence>
<keyword evidence="3 7" id="KW-1133">Transmembrane helix</keyword>
<reference evidence="9 10" key="1">
    <citation type="submission" date="2018-08" db="EMBL/GenBank/DDBJ databases">
        <title>Draft genome of the lignicolous fungus Coniochaeta pulveracea.</title>
        <authorList>
            <person name="Borstlap C.J."/>
            <person name="De Witt R.N."/>
            <person name="Botha A."/>
            <person name="Volschenk H."/>
        </authorList>
    </citation>
    <scope>NUCLEOTIDE SEQUENCE [LARGE SCALE GENOMIC DNA]</scope>
    <source>
        <strain evidence="9 10">CAB683</strain>
    </source>
</reference>
<accession>A0A420XZG1</accession>
<evidence type="ECO:0000256" key="1">
    <source>
        <dbReference type="ARBA" id="ARBA00004141"/>
    </source>
</evidence>
<dbReference type="Proteomes" id="UP000275385">
    <property type="component" value="Unassembled WGS sequence"/>
</dbReference>
<dbReference type="PANTHER" id="PTHR33048">
    <property type="entry name" value="PTH11-LIKE INTEGRAL MEMBRANE PROTEIN (AFU_ORTHOLOGUE AFUA_5G11245)"/>
    <property type="match status" value="1"/>
</dbReference>
<dbReference type="PANTHER" id="PTHR33048:SF151">
    <property type="entry name" value="INTEGRAL MEMBRANE PROTEIN"/>
    <property type="match status" value="1"/>
</dbReference>
<evidence type="ECO:0000256" key="3">
    <source>
        <dbReference type="ARBA" id="ARBA00022989"/>
    </source>
</evidence>
<sequence length="412" mass="45237">MSSKPEPTGSVLPGLKGYNPNNIQPWTVSVVAAMTVLEVVSVALRLLSRRLKGQGLWWDDYFIIFSLCWNFIVVGFIFAMNNAGMGIHADLVETDKIILMAKYLVVAEVLYVYNLVWTKLSILLMYYRIFHFAYFRKWAYVIGGFIIAWVICITFLFIFICVPVEKLWYPALPGHCINQVGTWIANAASTIISDLVILLLPLPQVWSLQLRITEKLAVTVAFSLGFFVVFASAYRFSVLFSYSGTDPSYTLAPTVGWTQIEMSAGIVSACLPTLRPVILIVGRAMGLKGSMFRSTNASTGASNVKSNNALSAVRKPRTQNGEFDIKADGGKDGGPFYRLPDDGLSTGSGHTMDKLRPDMGGYEYSVSTTTGIGGMPSQKGKSDGDSFSSGDEIPLQGIRVETDFKHTSSPSQ</sequence>
<feature type="transmembrane region" description="Helical" evidence="7">
    <location>
        <begin position="138"/>
        <end position="160"/>
    </location>
</feature>
<evidence type="ECO:0000256" key="5">
    <source>
        <dbReference type="ARBA" id="ARBA00038359"/>
    </source>
</evidence>
<dbReference type="InterPro" id="IPR049326">
    <property type="entry name" value="Rhodopsin_dom_fungi"/>
</dbReference>
<keyword evidence="10" id="KW-1185">Reference proteome</keyword>